<dbReference type="InterPro" id="IPR036513">
    <property type="entry name" value="STAS_dom_sf"/>
</dbReference>
<dbReference type="InterPro" id="IPR002645">
    <property type="entry name" value="STAS_dom"/>
</dbReference>
<dbReference type="InterPro" id="IPR003658">
    <property type="entry name" value="Anti-sigma_ant"/>
</dbReference>
<dbReference type="EMBL" id="FWEV01000072">
    <property type="protein sequence ID" value="SLM28923.1"/>
    <property type="molecule type" value="Genomic_DNA"/>
</dbReference>
<dbReference type="PROSITE" id="PS50801">
    <property type="entry name" value="STAS"/>
    <property type="match status" value="1"/>
</dbReference>
<dbReference type="Proteomes" id="UP000191931">
    <property type="component" value="Unassembled WGS sequence"/>
</dbReference>
<sequence>MDVNIKQSGSISIVSVTGRMDAITADSATTVLNEQVQSGNKSIVLDLSGVDYMSSAGLRVVLTILKAARKDGGDLYIADAQKGVADVLEISGFSNLLKIFDTVDEAVAEFNS</sequence>
<comment type="similarity">
    <text evidence="1 2">Belongs to the anti-sigma-factor antagonist family.</text>
</comment>
<dbReference type="STRING" id="1246637.MTBBW1_1630033"/>
<reference evidence="4 5" key="1">
    <citation type="submission" date="2017-03" db="EMBL/GenBank/DDBJ databases">
        <authorList>
            <person name="Afonso C.L."/>
            <person name="Miller P.J."/>
            <person name="Scott M.A."/>
            <person name="Spackman E."/>
            <person name="Goraichik I."/>
            <person name="Dimitrov K.M."/>
            <person name="Suarez D.L."/>
            <person name="Swayne D.E."/>
        </authorList>
    </citation>
    <scope>NUCLEOTIDE SEQUENCE [LARGE SCALE GENOMIC DNA]</scope>
    <source>
        <strain evidence="4">PRJEB14757</strain>
    </source>
</reference>
<evidence type="ECO:0000259" key="3">
    <source>
        <dbReference type="PROSITE" id="PS50801"/>
    </source>
</evidence>
<evidence type="ECO:0000256" key="2">
    <source>
        <dbReference type="RuleBase" id="RU003749"/>
    </source>
</evidence>
<evidence type="ECO:0000313" key="5">
    <source>
        <dbReference type="Proteomes" id="UP000191931"/>
    </source>
</evidence>
<dbReference type="NCBIfam" id="TIGR00377">
    <property type="entry name" value="ant_ant_sig"/>
    <property type="match status" value="1"/>
</dbReference>
<dbReference type="Gene3D" id="3.30.750.24">
    <property type="entry name" value="STAS domain"/>
    <property type="match status" value="1"/>
</dbReference>
<dbReference type="RefSeq" id="WP_080805454.1">
    <property type="nucleotide sequence ID" value="NZ_LT828550.1"/>
</dbReference>
<organism evidence="4 5">
    <name type="scientific">Desulfamplus magnetovallimortis</name>
    <dbReference type="NCBI Taxonomy" id="1246637"/>
    <lineage>
        <taxon>Bacteria</taxon>
        <taxon>Pseudomonadati</taxon>
        <taxon>Thermodesulfobacteriota</taxon>
        <taxon>Desulfobacteria</taxon>
        <taxon>Desulfobacterales</taxon>
        <taxon>Desulfobacteraceae</taxon>
        <taxon>Desulfamplus</taxon>
    </lineage>
</organism>
<name>A0A1W1H8Z9_9BACT</name>
<dbReference type="SUPFAM" id="SSF52091">
    <property type="entry name" value="SpoIIaa-like"/>
    <property type="match status" value="1"/>
</dbReference>
<proteinExistence type="inferred from homology"/>
<feature type="domain" description="STAS" evidence="3">
    <location>
        <begin position="1"/>
        <end position="110"/>
    </location>
</feature>
<dbReference type="Pfam" id="PF01740">
    <property type="entry name" value="STAS"/>
    <property type="match status" value="1"/>
</dbReference>
<dbReference type="AlphaFoldDB" id="A0A1W1H8Z9"/>
<dbReference type="OrthoDB" id="280847at2"/>
<dbReference type="PANTHER" id="PTHR33495">
    <property type="entry name" value="ANTI-SIGMA FACTOR ANTAGONIST TM_1081-RELATED-RELATED"/>
    <property type="match status" value="1"/>
</dbReference>
<evidence type="ECO:0000256" key="1">
    <source>
        <dbReference type="ARBA" id="ARBA00009013"/>
    </source>
</evidence>
<evidence type="ECO:0000313" key="4">
    <source>
        <dbReference type="EMBL" id="SLM28923.1"/>
    </source>
</evidence>
<keyword evidence="5" id="KW-1185">Reference proteome</keyword>
<dbReference type="CDD" id="cd07043">
    <property type="entry name" value="STAS_anti-anti-sigma_factors"/>
    <property type="match status" value="1"/>
</dbReference>
<protein>
    <recommendedName>
        <fullName evidence="2">Anti-sigma factor antagonist</fullName>
    </recommendedName>
</protein>
<dbReference type="GO" id="GO:0043856">
    <property type="term" value="F:anti-sigma factor antagonist activity"/>
    <property type="evidence" value="ECO:0007669"/>
    <property type="project" value="InterPro"/>
</dbReference>
<gene>
    <name evidence="4" type="ORF">MTBBW1_1630033</name>
</gene>
<accession>A0A1W1H8Z9</accession>